<dbReference type="EMBL" id="JARPYR010000014">
    <property type="protein sequence ID" value="MDT2596955.1"/>
    <property type="molecule type" value="Genomic_DNA"/>
</dbReference>
<reference evidence="3 5" key="1">
    <citation type="submission" date="2023-03" db="EMBL/GenBank/DDBJ databases">
        <authorList>
            <person name="Shen W."/>
            <person name="Cai J."/>
        </authorList>
    </citation>
    <scope>NUCLEOTIDE SEQUENCE</scope>
    <source>
        <strain evidence="3">P55-2</strain>
        <strain evidence="2 5">P72-2</strain>
    </source>
</reference>
<organism evidence="3 4">
    <name type="scientific">Enterococcus dongliensis</name>
    <dbReference type="NCBI Taxonomy" id="2559925"/>
    <lineage>
        <taxon>Bacteria</taxon>
        <taxon>Bacillati</taxon>
        <taxon>Bacillota</taxon>
        <taxon>Bacilli</taxon>
        <taxon>Lactobacillales</taxon>
        <taxon>Enterococcaceae</taxon>
        <taxon>Enterococcus</taxon>
    </lineage>
</organism>
<dbReference type="AlphaFoldDB" id="A0AAW8TLM4"/>
<dbReference type="Proteomes" id="UP001245561">
    <property type="component" value="Unassembled WGS sequence"/>
</dbReference>
<sequence length="102" mass="11988">MFLTLLMSKIVLGKKQGEIICFDLAYILFAREESIPKLDFILNDKKELMHGNQLLKIAEYSAENKIQLLFYILEDKLPQVLNNDENIVLRLSQDERLFKIED</sequence>
<dbReference type="Proteomes" id="UP001256547">
    <property type="component" value="Unassembled WGS sequence"/>
</dbReference>
<evidence type="ECO:0000313" key="3">
    <source>
        <dbReference type="EMBL" id="MDT2636633.1"/>
    </source>
</evidence>
<dbReference type="RefSeq" id="WP_311800062.1">
    <property type="nucleotide sequence ID" value="NZ_JARPYR010000014.1"/>
</dbReference>
<gene>
    <name evidence="3" type="ORF">P7D36_03805</name>
    <name evidence="2" type="ORF">P7D39_08055</name>
</gene>
<evidence type="ECO:0000313" key="5">
    <source>
        <dbReference type="Proteomes" id="UP001256547"/>
    </source>
</evidence>
<name>A0AAW8TLM4_9ENTE</name>
<protein>
    <submittedName>
        <fullName evidence="3">DUF2326 domain-containing protein</fullName>
    </submittedName>
</protein>
<evidence type="ECO:0000259" key="1">
    <source>
        <dbReference type="Pfam" id="PF10088"/>
    </source>
</evidence>
<evidence type="ECO:0000313" key="4">
    <source>
        <dbReference type="Proteomes" id="UP001245561"/>
    </source>
</evidence>
<comment type="caution">
    <text evidence="3">The sequence shown here is derived from an EMBL/GenBank/DDBJ whole genome shotgun (WGS) entry which is preliminary data.</text>
</comment>
<dbReference type="Pfam" id="PF10088">
    <property type="entry name" value="DUF2326"/>
    <property type="match status" value="1"/>
</dbReference>
<accession>A0AAW8TLM4</accession>
<dbReference type="InterPro" id="IPR018760">
    <property type="entry name" value="DUF2326"/>
</dbReference>
<feature type="domain" description="DUF2326" evidence="1">
    <location>
        <begin position="13"/>
        <end position="101"/>
    </location>
</feature>
<dbReference type="EMBL" id="JARPYT010000004">
    <property type="protein sequence ID" value="MDT2636633.1"/>
    <property type="molecule type" value="Genomic_DNA"/>
</dbReference>
<proteinExistence type="predicted"/>
<keyword evidence="5" id="KW-1185">Reference proteome</keyword>
<evidence type="ECO:0000313" key="2">
    <source>
        <dbReference type="EMBL" id="MDT2596955.1"/>
    </source>
</evidence>